<reference evidence="6 7" key="1">
    <citation type="submission" date="2020-08" db="EMBL/GenBank/DDBJ databases">
        <title>Genomic Encyclopedia of Type Strains, Phase III (KMG-III): the genomes of soil and plant-associated and newly described type strains.</title>
        <authorList>
            <person name="Whitman W."/>
        </authorList>
    </citation>
    <scope>NUCLEOTIDE SEQUENCE [LARGE SCALE GENOMIC DNA]</scope>
    <source>
        <strain evidence="6 7">CECT 8088</strain>
    </source>
</reference>
<evidence type="ECO:0000256" key="1">
    <source>
        <dbReference type="ARBA" id="ARBA00009437"/>
    </source>
</evidence>
<proteinExistence type="inferred from homology"/>
<comment type="caution">
    <text evidence="6">The sequence shown here is derived from an EMBL/GenBank/DDBJ whole genome shotgun (WGS) entry which is preliminary data.</text>
</comment>
<comment type="similarity">
    <text evidence="1">Belongs to the LysR transcriptional regulatory family.</text>
</comment>
<dbReference type="Pfam" id="PF00126">
    <property type="entry name" value="HTH_1"/>
    <property type="match status" value="1"/>
</dbReference>
<dbReference type="SUPFAM" id="SSF46785">
    <property type="entry name" value="Winged helix' DNA-binding domain"/>
    <property type="match status" value="1"/>
</dbReference>
<feature type="domain" description="HTH lysR-type" evidence="5">
    <location>
        <begin position="1"/>
        <end position="58"/>
    </location>
</feature>
<sequence>MTLEQLRIFVAIAAREHVTETAQALNMTQSAVSNALAALEERHAIRLFDRIGRGIVLNETGRVFLGEAQAVLARAGQAEAVLDDLAGLRRGRLAIRASQTIVGYWLPGRLVRFREAHPAVELTVAVSNSEEVARAVIDGACELGFVEGEVGHELIEQVVVGEDRLVVLTHPSHPWAGLPRVAARALLEAPWIMREAGSGTRSSLEAALRRAGGAPQVRMVLPSNEAVLSAVQAGDGVAALSEHVAAAALAAGLVASVDFELPARRFHMLRHRERYRTRAAEAFAASLGEVQLSSSMSQ</sequence>
<dbReference type="GO" id="GO:0003700">
    <property type="term" value="F:DNA-binding transcription factor activity"/>
    <property type="evidence" value="ECO:0007669"/>
    <property type="project" value="InterPro"/>
</dbReference>
<dbReference type="InterPro" id="IPR005119">
    <property type="entry name" value="LysR_subst-bd"/>
</dbReference>
<evidence type="ECO:0000313" key="7">
    <source>
        <dbReference type="Proteomes" id="UP000557688"/>
    </source>
</evidence>
<dbReference type="EMBL" id="JACHXV010000008">
    <property type="protein sequence ID" value="MBB3174464.1"/>
    <property type="molecule type" value="Genomic_DNA"/>
</dbReference>
<dbReference type="FunFam" id="1.10.10.10:FF:000001">
    <property type="entry name" value="LysR family transcriptional regulator"/>
    <property type="match status" value="1"/>
</dbReference>
<gene>
    <name evidence="6" type="ORF">FHR90_002305</name>
</gene>
<dbReference type="InterPro" id="IPR000847">
    <property type="entry name" value="LysR_HTH_N"/>
</dbReference>
<evidence type="ECO:0000256" key="2">
    <source>
        <dbReference type="ARBA" id="ARBA00023015"/>
    </source>
</evidence>
<dbReference type="Gene3D" id="3.40.190.290">
    <property type="match status" value="1"/>
</dbReference>
<protein>
    <submittedName>
        <fullName evidence="6">DNA-binding transcriptional LysR family regulator</fullName>
    </submittedName>
</protein>
<evidence type="ECO:0000256" key="3">
    <source>
        <dbReference type="ARBA" id="ARBA00023125"/>
    </source>
</evidence>
<dbReference type="GO" id="GO:0000976">
    <property type="term" value="F:transcription cis-regulatory region binding"/>
    <property type="evidence" value="ECO:0007669"/>
    <property type="project" value="TreeGrafter"/>
</dbReference>
<dbReference type="AlphaFoldDB" id="A0A839V1S3"/>
<evidence type="ECO:0000259" key="5">
    <source>
        <dbReference type="PROSITE" id="PS50931"/>
    </source>
</evidence>
<evidence type="ECO:0000313" key="6">
    <source>
        <dbReference type="EMBL" id="MBB3174464.1"/>
    </source>
</evidence>
<keyword evidence="2" id="KW-0805">Transcription regulation</keyword>
<dbReference type="SUPFAM" id="SSF53850">
    <property type="entry name" value="Periplasmic binding protein-like II"/>
    <property type="match status" value="1"/>
</dbReference>
<dbReference type="PANTHER" id="PTHR30126">
    <property type="entry name" value="HTH-TYPE TRANSCRIPTIONAL REGULATOR"/>
    <property type="match status" value="1"/>
</dbReference>
<accession>A0A839V1S3</accession>
<dbReference type="Gene3D" id="1.10.10.10">
    <property type="entry name" value="Winged helix-like DNA-binding domain superfamily/Winged helix DNA-binding domain"/>
    <property type="match status" value="1"/>
</dbReference>
<name>A0A839V1S3_9PROT</name>
<evidence type="ECO:0000256" key="4">
    <source>
        <dbReference type="ARBA" id="ARBA00023163"/>
    </source>
</evidence>
<dbReference type="Pfam" id="PF03466">
    <property type="entry name" value="LysR_substrate"/>
    <property type="match status" value="1"/>
</dbReference>
<dbReference type="PRINTS" id="PR00039">
    <property type="entry name" value="HTHLYSR"/>
</dbReference>
<dbReference type="PANTHER" id="PTHR30126:SF39">
    <property type="entry name" value="HTH-TYPE TRANSCRIPTIONAL REGULATOR CYSL"/>
    <property type="match status" value="1"/>
</dbReference>
<keyword evidence="7" id="KW-1185">Reference proteome</keyword>
<dbReference type="PROSITE" id="PS50931">
    <property type="entry name" value="HTH_LYSR"/>
    <property type="match status" value="1"/>
</dbReference>
<dbReference type="InterPro" id="IPR036390">
    <property type="entry name" value="WH_DNA-bd_sf"/>
</dbReference>
<dbReference type="Proteomes" id="UP000557688">
    <property type="component" value="Unassembled WGS sequence"/>
</dbReference>
<dbReference type="InterPro" id="IPR036388">
    <property type="entry name" value="WH-like_DNA-bd_sf"/>
</dbReference>
<dbReference type="RefSeq" id="WP_183275279.1">
    <property type="nucleotide sequence ID" value="NZ_JACHXV010000008.1"/>
</dbReference>
<keyword evidence="4" id="KW-0804">Transcription</keyword>
<keyword evidence="3 6" id="KW-0238">DNA-binding</keyword>
<organism evidence="6 7">
    <name type="scientific">Endobacter medicaginis</name>
    <dbReference type="NCBI Taxonomy" id="1181271"/>
    <lineage>
        <taxon>Bacteria</taxon>
        <taxon>Pseudomonadati</taxon>
        <taxon>Pseudomonadota</taxon>
        <taxon>Alphaproteobacteria</taxon>
        <taxon>Acetobacterales</taxon>
        <taxon>Acetobacteraceae</taxon>
        <taxon>Endobacter</taxon>
    </lineage>
</organism>